<dbReference type="Proteomes" id="UP001153148">
    <property type="component" value="Unassembled WGS sequence"/>
</dbReference>
<evidence type="ECO:0000313" key="2">
    <source>
        <dbReference type="EMBL" id="CAG2057528.1"/>
    </source>
</evidence>
<reference evidence="2" key="1">
    <citation type="submission" date="2021-03" db="EMBL/GenBank/DDBJ databases">
        <authorList>
            <person name="Tran Van P."/>
        </authorList>
    </citation>
    <scope>NUCLEOTIDE SEQUENCE</scope>
</reference>
<accession>A0ABN7NNW0</accession>
<keyword evidence="3" id="KW-1185">Reference proteome</keyword>
<dbReference type="Gene3D" id="3.90.190.10">
    <property type="entry name" value="Protein tyrosine phosphatase superfamily"/>
    <property type="match status" value="1"/>
</dbReference>
<comment type="caution">
    <text evidence="2">The sequence shown here is derived from an EMBL/GenBank/DDBJ whole genome shotgun (WGS) entry which is preliminary data.</text>
</comment>
<protein>
    <recommendedName>
        <fullName evidence="1">Dual specificity/tyrosine protein phosphatase N-terminal domain-containing protein</fullName>
    </recommendedName>
</protein>
<sequence length="262" mass="30327">MAVRASNGLHNDPRIGIRKYLGLENEEQKPQPLQNRDRVKCGFCLKKKNFSEVLQLCGANLWRTHNYNLQLIKPAQDSNLDLPLISSLVYFNSDTIDNVATEAERLYFVTLGTTVRPKSTVNTHYFSIDDELKYENFNADFGPLNLAMLYRYCQKLNRKLKLPSLSKKKIVHFTTMDGQKRVNAAFLIASFSIIYLKKTPQEAYRPLFGATYPPFLPFRDASFGPSSFHITLLDCLQAIFKAMNFNFFDFEDFDVGEYEYYE</sequence>
<evidence type="ECO:0000259" key="1">
    <source>
        <dbReference type="Pfam" id="PF14671"/>
    </source>
</evidence>
<dbReference type="InterPro" id="IPR050561">
    <property type="entry name" value="PTP"/>
</dbReference>
<dbReference type="PANTHER" id="PTHR23339">
    <property type="entry name" value="TYROSINE SPECIFIC PROTEIN PHOSPHATASE AND DUAL SPECIFICITY PROTEIN PHOSPHATASE"/>
    <property type="match status" value="1"/>
</dbReference>
<organism evidence="2 3">
    <name type="scientific">Timema podura</name>
    <name type="common">Walking stick</name>
    <dbReference type="NCBI Taxonomy" id="61482"/>
    <lineage>
        <taxon>Eukaryota</taxon>
        <taxon>Metazoa</taxon>
        <taxon>Ecdysozoa</taxon>
        <taxon>Arthropoda</taxon>
        <taxon>Hexapoda</taxon>
        <taxon>Insecta</taxon>
        <taxon>Pterygota</taxon>
        <taxon>Neoptera</taxon>
        <taxon>Polyneoptera</taxon>
        <taxon>Phasmatodea</taxon>
        <taxon>Timematodea</taxon>
        <taxon>Timematoidea</taxon>
        <taxon>Timematidae</taxon>
        <taxon>Timema</taxon>
    </lineage>
</organism>
<gene>
    <name evidence="2" type="ORF">TPAB3V08_LOCUS4506</name>
</gene>
<feature type="non-terminal residue" evidence="2">
    <location>
        <position position="262"/>
    </location>
</feature>
<dbReference type="InterPro" id="IPR029260">
    <property type="entry name" value="DSPn"/>
</dbReference>
<name>A0ABN7NNW0_TIMPD</name>
<dbReference type="CDD" id="cd17657">
    <property type="entry name" value="CDC14_N"/>
    <property type="match status" value="1"/>
</dbReference>
<dbReference type="EMBL" id="CAJPIN010005564">
    <property type="protein sequence ID" value="CAG2057528.1"/>
    <property type="molecule type" value="Genomic_DNA"/>
</dbReference>
<dbReference type="SUPFAM" id="SSF52799">
    <property type="entry name" value="(Phosphotyrosine protein) phosphatases II"/>
    <property type="match status" value="1"/>
</dbReference>
<feature type="domain" description="Dual specificity/tyrosine protein phosphatase N-terminal" evidence="1">
    <location>
        <begin position="104"/>
        <end position="242"/>
    </location>
</feature>
<evidence type="ECO:0000313" key="3">
    <source>
        <dbReference type="Proteomes" id="UP001153148"/>
    </source>
</evidence>
<proteinExistence type="predicted"/>
<dbReference type="Pfam" id="PF14671">
    <property type="entry name" value="DSPn"/>
    <property type="match status" value="1"/>
</dbReference>
<dbReference type="InterPro" id="IPR029021">
    <property type="entry name" value="Prot-tyrosine_phosphatase-like"/>
</dbReference>